<accession>A0A8J3FKI5</accession>
<dbReference type="Proteomes" id="UP000662200">
    <property type="component" value="Unassembled WGS sequence"/>
</dbReference>
<sequence>MVATILPPPLDIQHVHRDTARTVLRAVGEIDLGTCATLHRCLIETLRHRDGGEVVVDVSEVSFLSAAGINTLLACRAAARRRGVALVLDGPPPPVYRVLDVTGLLDVLGVRRGLDRPDGRD</sequence>
<protein>
    <recommendedName>
        <fullName evidence="2">Anti-sigma factor antagonist</fullName>
    </recommendedName>
</protein>
<proteinExistence type="inferred from homology"/>
<evidence type="ECO:0000313" key="4">
    <source>
        <dbReference type="EMBL" id="GGK33467.1"/>
    </source>
</evidence>
<dbReference type="Pfam" id="PF13466">
    <property type="entry name" value="STAS_2"/>
    <property type="match status" value="1"/>
</dbReference>
<reference evidence="4" key="1">
    <citation type="journal article" date="2014" name="Int. J. Syst. Evol. Microbiol.">
        <title>Complete genome sequence of Corynebacterium casei LMG S-19264T (=DSM 44701T), isolated from a smear-ripened cheese.</title>
        <authorList>
            <consortium name="US DOE Joint Genome Institute (JGI-PGF)"/>
            <person name="Walter F."/>
            <person name="Albersmeier A."/>
            <person name="Kalinowski J."/>
            <person name="Ruckert C."/>
        </authorList>
    </citation>
    <scope>NUCLEOTIDE SEQUENCE</scope>
    <source>
        <strain evidence="4">JCM 3091</strain>
    </source>
</reference>
<dbReference type="InterPro" id="IPR003658">
    <property type="entry name" value="Anti-sigma_ant"/>
</dbReference>
<name>A0A8J3FKI5_9ACTN</name>
<evidence type="ECO:0000256" key="2">
    <source>
        <dbReference type="RuleBase" id="RU003749"/>
    </source>
</evidence>
<comment type="caution">
    <text evidence="4">The sequence shown here is derived from an EMBL/GenBank/DDBJ whole genome shotgun (WGS) entry which is preliminary data.</text>
</comment>
<dbReference type="InterPro" id="IPR002645">
    <property type="entry name" value="STAS_dom"/>
</dbReference>
<dbReference type="PANTHER" id="PTHR33495:SF2">
    <property type="entry name" value="ANTI-SIGMA FACTOR ANTAGONIST TM_1081-RELATED"/>
    <property type="match status" value="1"/>
</dbReference>
<gene>
    <name evidence="4" type="ORF">GCM10010124_27730</name>
</gene>
<dbReference type="NCBIfam" id="TIGR00377">
    <property type="entry name" value="ant_ant_sig"/>
    <property type="match status" value="1"/>
</dbReference>
<evidence type="ECO:0000259" key="3">
    <source>
        <dbReference type="PROSITE" id="PS50801"/>
    </source>
</evidence>
<dbReference type="RefSeq" id="WP_189114733.1">
    <property type="nucleotide sequence ID" value="NZ_BMQC01000009.1"/>
</dbReference>
<organism evidence="4 5">
    <name type="scientific">Pilimelia terevasa</name>
    <dbReference type="NCBI Taxonomy" id="53372"/>
    <lineage>
        <taxon>Bacteria</taxon>
        <taxon>Bacillati</taxon>
        <taxon>Actinomycetota</taxon>
        <taxon>Actinomycetes</taxon>
        <taxon>Micromonosporales</taxon>
        <taxon>Micromonosporaceae</taxon>
        <taxon>Pilimelia</taxon>
    </lineage>
</organism>
<dbReference type="AlphaFoldDB" id="A0A8J3FKI5"/>
<dbReference type="InterPro" id="IPR058548">
    <property type="entry name" value="MlaB-like_STAS"/>
</dbReference>
<keyword evidence="5" id="KW-1185">Reference proteome</keyword>
<evidence type="ECO:0000256" key="1">
    <source>
        <dbReference type="ARBA" id="ARBA00009013"/>
    </source>
</evidence>
<dbReference type="PROSITE" id="PS50801">
    <property type="entry name" value="STAS"/>
    <property type="match status" value="1"/>
</dbReference>
<feature type="domain" description="STAS" evidence="3">
    <location>
        <begin position="23"/>
        <end position="121"/>
    </location>
</feature>
<dbReference type="GO" id="GO:0043856">
    <property type="term" value="F:anti-sigma factor antagonist activity"/>
    <property type="evidence" value="ECO:0007669"/>
    <property type="project" value="InterPro"/>
</dbReference>
<dbReference type="InterPro" id="IPR036513">
    <property type="entry name" value="STAS_dom_sf"/>
</dbReference>
<dbReference type="EMBL" id="BMQC01000009">
    <property type="protein sequence ID" value="GGK33467.1"/>
    <property type="molecule type" value="Genomic_DNA"/>
</dbReference>
<comment type="similarity">
    <text evidence="1 2">Belongs to the anti-sigma-factor antagonist family.</text>
</comment>
<dbReference type="PANTHER" id="PTHR33495">
    <property type="entry name" value="ANTI-SIGMA FACTOR ANTAGONIST TM_1081-RELATED-RELATED"/>
    <property type="match status" value="1"/>
</dbReference>
<dbReference type="SUPFAM" id="SSF52091">
    <property type="entry name" value="SpoIIaa-like"/>
    <property type="match status" value="1"/>
</dbReference>
<reference evidence="4" key="2">
    <citation type="submission" date="2020-09" db="EMBL/GenBank/DDBJ databases">
        <authorList>
            <person name="Sun Q."/>
            <person name="Ohkuma M."/>
        </authorList>
    </citation>
    <scope>NUCLEOTIDE SEQUENCE</scope>
    <source>
        <strain evidence="4">JCM 3091</strain>
    </source>
</reference>
<evidence type="ECO:0000313" key="5">
    <source>
        <dbReference type="Proteomes" id="UP000662200"/>
    </source>
</evidence>
<dbReference type="Gene3D" id="3.30.750.24">
    <property type="entry name" value="STAS domain"/>
    <property type="match status" value="1"/>
</dbReference>